<gene>
    <name evidence="1" type="ORF">PGLA2088_LOCUS45323</name>
</gene>
<dbReference type="EMBL" id="CAJNNW010035660">
    <property type="protein sequence ID" value="CAE8729118.1"/>
    <property type="molecule type" value="Genomic_DNA"/>
</dbReference>
<comment type="caution">
    <text evidence="1">The sequence shown here is derived from an EMBL/GenBank/DDBJ whole genome shotgun (WGS) entry which is preliminary data.</text>
</comment>
<dbReference type="Proteomes" id="UP000626109">
    <property type="component" value="Unassembled WGS sequence"/>
</dbReference>
<sequence>MIVKPCSAGLLIATRGFHHRAAPCALSSQSAQVIFIFMQFLLLAKDVLQARGSSEQFAFPGTCVLESTAGGSNNIGCRIVGVLYSFAWIGDLLLKQCCEPKASPPLNSSICTFCRDLLACVCCCCCCYCWCCCCCFCCCCCCCCCWD</sequence>
<name>A0A813LHV1_POLGL</name>
<dbReference type="AlphaFoldDB" id="A0A813LHV1"/>
<reference evidence="1" key="1">
    <citation type="submission" date="2021-02" db="EMBL/GenBank/DDBJ databases">
        <authorList>
            <person name="Dougan E. K."/>
            <person name="Rhodes N."/>
            <person name="Thang M."/>
            <person name="Chan C."/>
        </authorList>
    </citation>
    <scope>NUCLEOTIDE SEQUENCE</scope>
</reference>
<evidence type="ECO:0000313" key="1">
    <source>
        <dbReference type="EMBL" id="CAE8729118.1"/>
    </source>
</evidence>
<evidence type="ECO:0000313" key="2">
    <source>
        <dbReference type="Proteomes" id="UP000626109"/>
    </source>
</evidence>
<organism evidence="1 2">
    <name type="scientific">Polarella glacialis</name>
    <name type="common">Dinoflagellate</name>
    <dbReference type="NCBI Taxonomy" id="89957"/>
    <lineage>
        <taxon>Eukaryota</taxon>
        <taxon>Sar</taxon>
        <taxon>Alveolata</taxon>
        <taxon>Dinophyceae</taxon>
        <taxon>Suessiales</taxon>
        <taxon>Suessiaceae</taxon>
        <taxon>Polarella</taxon>
    </lineage>
</organism>
<proteinExistence type="predicted"/>
<protein>
    <submittedName>
        <fullName evidence="1">Uncharacterized protein</fullName>
    </submittedName>
</protein>
<accession>A0A813LHV1</accession>